<feature type="transmembrane region" description="Helical" evidence="8">
    <location>
        <begin position="208"/>
        <end position="234"/>
    </location>
</feature>
<keyword evidence="4 8" id="KW-1133">Transmembrane helix</keyword>
<feature type="non-terminal residue" evidence="10">
    <location>
        <position position="1"/>
    </location>
</feature>
<accession>A0AAV5T4I5</accession>
<dbReference type="GO" id="GO:0004930">
    <property type="term" value="F:G protein-coupled receptor activity"/>
    <property type="evidence" value="ECO:0007669"/>
    <property type="project" value="UniProtKB-KW"/>
</dbReference>
<organism evidence="10 11">
    <name type="scientific">Pristionchus entomophagus</name>
    <dbReference type="NCBI Taxonomy" id="358040"/>
    <lineage>
        <taxon>Eukaryota</taxon>
        <taxon>Metazoa</taxon>
        <taxon>Ecdysozoa</taxon>
        <taxon>Nematoda</taxon>
        <taxon>Chromadorea</taxon>
        <taxon>Rhabditida</taxon>
        <taxon>Rhabditina</taxon>
        <taxon>Diplogasteromorpha</taxon>
        <taxon>Diplogasteroidea</taxon>
        <taxon>Neodiplogasteridae</taxon>
        <taxon>Pristionchus</taxon>
    </lineage>
</organism>
<dbReference type="Gene3D" id="1.20.1070.10">
    <property type="entry name" value="Rhodopsin 7-helix transmembrane proteins"/>
    <property type="match status" value="1"/>
</dbReference>
<evidence type="ECO:0000256" key="6">
    <source>
        <dbReference type="ARBA" id="ARBA00023136"/>
    </source>
</evidence>
<dbReference type="PROSITE" id="PS50262">
    <property type="entry name" value="G_PROTEIN_RECEP_F1_2"/>
    <property type="match status" value="1"/>
</dbReference>
<evidence type="ECO:0000256" key="2">
    <source>
        <dbReference type="ARBA" id="ARBA00022475"/>
    </source>
</evidence>
<evidence type="ECO:0000256" key="4">
    <source>
        <dbReference type="ARBA" id="ARBA00022989"/>
    </source>
</evidence>
<keyword evidence="5" id="KW-0675">Receptor</keyword>
<sequence length="350" mass="39999">WILFHTMDITSCDDYNPEEDMIYLNCSIDQETMCWRLKDLHTAWAFGTSPMVIVIIVLSVIALFFNLIYTILIHIVWIREKFKGNKRTIIVANRSIFTIFTISLLYTTLILWQTSGFGYVPSSIFLTIAACDYMVVASNFFIVTILMYVAVMNPIFYSTRLQFRHYIMIGWGFSAISIIMGIIVGLGGSALFYPSESVFACPVETCQYPFAISIVSLIFVGYLLMMICYSLVILRLRKRIEKLALFSLRVSFLVITIFFVPTIAMLVVTMINFENFSSLGDSSKSPCSRLENGNVLLLCCYLVTSTAIFWLIGMTIDSIFNLVTEAKIYEHFSTFRRLKSIIERSKLTSV</sequence>
<evidence type="ECO:0000313" key="11">
    <source>
        <dbReference type="Proteomes" id="UP001432027"/>
    </source>
</evidence>
<dbReference type="AlphaFoldDB" id="A0AAV5T4I5"/>
<keyword evidence="11" id="KW-1185">Reference proteome</keyword>
<evidence type="ECO:0000256" key="5">
    <source>
        <dbReference type="ARBA" id="ARBA00023040"/>
    </source>
</evidence>
<keyword evidence="2" id="KW-1003">Cell membrane</keyword>
<dbReference type="PANTHER" id="PTHR37441:SF4">
    <property type="entry name" value="G-PROTEIN COUPLED RECEPTORS FAMILY 1 PROFILE DOMAIN-CONTAINING PROTEIN"/>
    <property type="match status" value="1"/>
</dbReference>
<dbReference type="Proteomes" id="UP001432027">
    <property type="component" value="Unassembled WGS sequence"/>
</dbReference>
<dbReference type="InterPro" id="IPR017452">
    <property type="entry name" value="GPCR_Rhodpsn_7TM"/>
</dbReference>
<keyword evidence="3 8" id="KW-0812">Transmembrane</keyword>
<proteinExistence type="predicted"/>
<feature type="transmembrane region" description="Helical" evidence="8">
    <location>
        <begin position="51"/>
        <end position="77"/>
    </location>
</feature>
<dbReference type="GO" id="GO:0005886">
    <property type="term" value="C:plasma membrane"/>
    <property type="evidence" value="ECO:0007669"/>
    <property type="project" value="UniProtKB-SubCell"/>
</dbReference>
<evidence type="ECO:0000256" key="1">
    <source>
        <dbReference type="ARBA" id="ARBA00004651"/>
    </source>
</evidence>
<comment type="subcellular location">
    <subcellularLocation>
        <location evidence="1">Cell membrane</location>
        <topology evidence="1">Multi-pass membrane protein</topology>
    </subcellularLocation>
</comment>
<evidence type="ECO:0000256" key="3">
    <source>
        <dbReference type="ARBA" id="ARBA00022692"/>
    </source>
</evidence>
<dbReference type="InterPro" id="IPR040435">
    <property type="entry name" value="Put_GPCR_Chromadorea"/>
</dbReference>
<evidence type="ECO:0000313" key="10">
    <source>
        <dbReference type="EMBL" id="GMS90010.1"/>
    </source>
</evidence>
<name>A0AAV5T4I5_9BILA</name>
<protein>
    <recommendedName>
        <fullName evidence="9">G-protein coupled receptors family 1 profile domain-containing protein</fullName>
    </recommendedName>
</protein>
<evidence type="ECO:0000256" key="7">
    <source>
        <dbReference type="ARBA" id="ARBA00023224"/>
    </source>
</evidence>
<dbReference type="PANTHER" id="PTHR37441">
    <property type="entry name" value="PROTEIN CBG16518"/>
    <property type="match status" value="1"/>
</dbReference>
<dbReference type="EMBL" id="BTSX01000003">
    <property type="protein sequence ID" value="GMS90010.1"/>
    <property type="molecule type" value="Genomic_DNA"/>
</dbReference>
<keyword evidence="5" id="KW-0297">G-protein coupled receptor</keyword>
<feature type="transmembrane region" description="Helical" evidence="8">
    <location>
        <begin position="246"/>
        <end position="273"/>
    </location>
</feature>
<keyword evidence="6 8" id="KW-0472">Membrane</keyword>
<feature type="transmembrane region" description="Helical" evidence="8">
    <location>
        <begin position="124"/>
        <end position="151"/>
    </location>
</feature>
<evidence type="ECO:0000256" key="8">
    <source>
        <dbReference type="SAM" id="Phobius"/>
    </source>
</evidence>
<feature type="domain" description="G-protein coupled receptors family 1 profile" evidence="9">
    <location>
        <begin position="69"/>
        <end position="271"/>
    </location>
</feature>
<feature type="transmembrane region" description="Helical" evidence="8">
    <location>
        <begin position="293"/>
        <end position="312"/>
    </location>
</feature>
<reference evidence="10" key="1">
    <citation type="submission" date="2023-10" db="EMBL/GenBank/DDBJ databases">
        <title>Genome assembly of Pristionchus species.</title>
        <authorList>
            <person name="Yoshida K."/>
            <person name="Sommer R.J."/>
        </authorList>
    </citation>
    <scope>NUCLEOTIDE SEQUENCE</scope>
    <source>
        <strain evidence="10">RS0144</strain>
    </source>
</reference>
<gene>
    <name evidence="10" type="ORF">PENTCL1PPCAC_12185</name>
</gene>
<feature type="transmembrane region" description="Helical" evidence="8">
    <location>
        <begin position="89"/>
        <end position="112"/>
    </location>
</feature>
<dbReference type="SUPFAM" id="SSF81321">
    <property type="entry name" value="Family A G protein-coupled receptor-like"/>
    <property type="match status" value="1"/>
</dbReference>
<evidence type="ECO:0000259" key="9">
    <source>
        <dbReference type="PROSITE" id="PS50262"/>
    </source>
</evidence>
<comment type="caution">
    <text evidence="10">The sequence shown here is derived from an EMBL/GenBank/DDBJ whole genome shotgun (WGS) entry which is preliminary data.</text>
</comment>
<keyword evidence="7" id="KW-0807">Transducer</keyword>
<feature type="transmembrane region" description="Helical" evidence="8">
    <location>
        <begin position="163"/>
        <end position="188"/>
    </location>
</feature>